<geneLocation type="plasmid" evidence="1">
    <name>pMGB1</name>
</geneLocation>
<dbReference type="EMBL" id="HG008922">
    <property type="protein sequence ID" value="CDF66438.1"/>
    <property type="molecule type" value="Genomic_DNA"/>
</dbReference>
<dbReference type="InterPro" id="IPR036390">
    <property type="entry name" value="WH_DNA-bd_sf"/>
</dbReference>
<name>S6DFC1_SACS2</name>
<accession>S6DFC1</accession>
<dbReference type="AlphaFoldDB" id="S6DFC1"/>
<dbReference type="SUPFAM" id="SSF46785">
    <property type="entry name" value="Winged helix' DNA-binding domain"/>
    <property type="match status" value="1"/>
</dbReference>
<sequence>MLFFKSDRIKKLFEELLMGEKTASDLAEVIQVESREIYPRLKRYFNTIISVKKEGRINKYSINPKAVSIVKEALKRGKDVLRKAEELMRRVTGRELDEVEKKVIEFLIFYMKRTGRSYLEGGLEGNIAELISKAIKVEVEEVARAILSLSNIGILYLWPSSVAAKKVRLSKALL</sequence>
<dbReference type="RefSeq" id="WP_020936636.1">
    <property type="nucleotide sequence ID" value="NC_021914.1"/>
</dbReference>
<reference evidence="1" key="2">
    <citation type="submission" date="2013-05" db="EMBL/GenBank/DDBJ databases">
        <authorList>
            <person name="Garrett R."/>
        </authorList>
    </citation>
    <scope>NUCLEOTIDE SEQUENCE</scope>
    <source>
        <strain evidence="1">P2</strain>
        <plasmid evidence="1">pMGB1</plasmid>
    </source>
</reference>
<organism evidence="1">
    <name type="scientific">Saccharolobus solfataricus (strain ATCC 35092 / DSM 1617 / JCM 11322 / P2)</name>
    <name type="common">Sulfolobus solfataricus</name>
    <dbReference type="NCBI Taxonomy" id="273057"/>
    <lineage>
        <taxon>Archaea</taxon>
        <taxon>Thermoproteota</taxon>
        <taxon>Thermoprotei</taxon>
        <taxon>Sulfolobales</taxon>
        <taxon>Sulfolobaceae</taxon>
        <taxon>Saccharolobus</taxon>
    </lineage>
</organism>
<evidence type="ECO:0000313" key="1">
    <source>
        <dbReference type="EMBL" id="CDF66438.1"/>
    </source>
</evidence>
<reference evidence="1" key="1">
    <citation type="journal article" date="2012" name="Mol. Microbiol.">
        <title>Selective and hyperactive uptake of foreign DNA by adaptive immune systems of an archaeon via two distinct mechanisms.</title>
        <authorList>
            <person name="Erdmann S."/>
            <person name="Garrett R.A."/>
        </authorList>
    </citation>
    <scope>NUCLEOTIDE SEQUENCE [LARGE SCALE GENOMIC DNA]</scope>
    <source>
        <strain evidence="1">P2</strain>
        <plasmid evidence="1">pMGB1</plasmid>
    </source>
</reference>
<proteinExistence type="predicted"/>
<protein>
    <submittedName>
        <fullName evidence="1">Conserved conjugative plasmid protein</fullName>
    </submittedName>
</protein>
<keyword evidence="1" id="KW-0614">Plasmid</keyword>